<evidence type="ECO:0000313" key="2">
    <source>
        <dbReference type="Proteomes" id="UP000321409"/>
    </source>
</evidence>
<dbReference type="EMBL" id="BKAB01000037">
    <property type="protein sequence ID" value="GEP24487.1"/>
    <property type="molecule type" value="Genomic_DNA"/>
</dbReference>
<dbReference type="Proteomes" id="UP000321409">
    <property type="component" value="Unassembled WGS sequence"/>
</dbReference>
<sequence length="90" mass="10195">MYPITIIRSPLENQLASANEDAWLSTVFNNYNSMRLKFIELCNASAEERITGLSALDSNEIELSGGDLKQAQRFCKKRSVNNPFQYLASF</sequence>
<comment type="caution">
    <text evidence="1">The sequence shown here is derived from an EMBL/GenBank/DDBJ whole genome shotgun (WGS) entry which is preliminary data.</text>
</comment>
<reference evidence="1 2" key="1">
    <citation type="submission" date="2019-07" db="EMBL/GenBank/DDBJ databases">
        <title>Whole genome shotgun sequence of Lactobacillus diolivorans NBRC 107869.</title>
        <authorList>
            <person name="Hosoyama A."/>
            <person name="Uohara A."/>
            <person name="Ohji S."/>
            <person name="Ichikawa N."/>
        </authorList>
    </citation>
    <scope>NUCLEOTIDE SEQUENCE [LARGE SCALE GENOMIC DNA]</scope>
    <source>
        <strain evidence="1 2">NBRC 107869</strain>
    </source>
</reference>
<name>A0ABQ0XEM7_9LACO</name>
<evidence type="ECO:0000313" key="1">
    <source>
        <dbReference type="EMBL" id="GEP24487.1"/>
    </source>
</evidence>
<accession>A0ABQ0XEM7</accession>
<gene>
    <name evidence="1" type="ORF">LDI01_20800</name>
</gene>
<proteinExistence type="predicted"/>
<keyword evidence="2" id="KW-1185">Reference proteome</keyword>
<protein>
    <submittedName>
        <fullName evidence="1">Uncharacterized protein</fullName>
    </submittedName>
</protein>
<organism evidence="1 2">
    <name type="scientific">Lentilactobacillus diolivorans</name>
    <dbReference type="NCBI Taxonomy" id="179838"/>
    <lineage>
        <taxon>Bacteria</taxon>
        <taxon>Bacillati</taxon>
        <taxon>Bacillota</taxon>
        <taxon>Bacilli</taxon>
        <taxon>Lactobacillales</taxon>
        <taxon>Lactobacillaceae</taxon>
        <taxon>Lentilactobacillus</taxon>
    </lineage>
</organism>